<evidence type="ECO:0000256" key="4">
    <source>
        <dbReference type="SAM" id="MobiDB-lite"/>
    </source>
</evidence>
<feature type="compositionally biased region" description="Low complexity" evidence="4">
    <location>
        <begin position="167"/>
        <end position="176"/>
    </location>
</feature>
<accession>A0AAQ3KU47</accession>
<feature type="compositionally biased region" description="Basic and acidic residues" evidence="4">
    <location>
        <begin position="84"/>
        <end position="93"/>
    </location>
</feature>
<comment type="subcellular location">
    <subcellularLocation>
        <location evidence="1">Membrane</location>
    </subcellularLocation>
</comment>
<dbReference type="Pfam" id="PF03765">
    <property type="entry name" value="CRAL_TRIO_N"/>
    <property type="match status" value="1"/>
</dbReference>
<reference evidence="6 7" key="1">
    <citation type="submission" date="2023-10" db="EMBL/GenBank/DDBJ databases">
        <title>Chromosome-scale genome assembly provides insights into flower coloration mechanisms of Canna indica.</title>
        <authorList>
            <person name="Li C."/>
        </authorList>
    </citation>
    <scope>NUCLEOTIDE SEQUENCE [LARGE SCALE GENOMIC DNA]</scope>
    <source>
        <tissue evidence="6">Flower</tissue>
    </source>
</reference>
<dbReference type="GO" id="GO:0008289">
    <property type="term" value="F:lipid binding"/>
    <property type="evidence" value="ECO:0007669"/>
    <property type="project" value="InterPro"/>
</dbReference>
<dbReference type="SUPFAM" id="SSF46938">
    <property type="entry name" value="CRAL/TRIO N-terminal domain"/>
    <property type="match status" value="1"/>
</dbReference>
<dbReference type="GO" id="GO:0016020">
    <property type="term" value="C:membrane"/>
    <property type="evidence" value="ECO:0007669"/>
    <property type="project" value="UniProtKB-SubCell"/>
</dbReference>
<dbReference type="SUPFAM" id="SSF52087">
    <property type="entry name" value="CRAL/TRIO domain"/>
    <property type="match status" value="1"/>
</dbReference>
<feature type="compositionally biased region" description="Basic and acidic residues" evidence="4">
    <location>
        <begin position="62"/>
        <end position="71"/>
    </location>
</feature>
<dbReference type="PANTHER" id="PTHR45932:SF2">
    <property type="entry name" value="PATELLIN-4"/>
    <property type="match status" value="1"/>
</dbReference>
<keyword evidence="2" id="KW-0813">Transport</keyword>
<evidence type="ECO:0000256" key="1">
    <source>
        <dbReference type="ARBA" id="ARBA00004370"/>
    </source>
</evidence>
<feature type="compositionally biased region" description="Basic and acidic residues" evidence="4">
    <location>
        <begin position="304"/>
        <end position="354"/>
    </location>
</feature>
<dbReference type="Gene3D" id="2.60.120.680">
    <property type="entry name" value="GOLD domain"/>
    <property type="match status" value="1"/>
</dbReference>
<dbReference type="SMART" id="SM00516">
    <property type="entry name" value="SEC14"/>
    <property type="match status" value="1"/>
</dbReference>
<dbReference type="Proteomes" id="UP001327560">
    <property type="component" value="Chromosome 6"/>
</dbReference>
<dbReference type="Pfam" id="PF00650">
    <property type="entry name" value="CRAL_TRIO"/>
    <property type="match status" value="1"/>
</dbReference>
<feature type="compositionally biased region" description="Basic and acidic residues" evidence="4">
    <location>
        <begin position="26"/>
        <end position="49"/>
    </location>
</feature>
<dbReference type="InterPro" id="IPR036865">
    <property type="entry name" value="CRAL-TRIO_dom_sf"/>
</dbReference>
<dbReference type="InterPro" id="IPR011074">
    <property type="entry name" value="CRAL/TRIO_N_dom"/>
</dbReference>
<protein>
    <submittedName>
        <fullName evidence="6">Patellin-4</fullName>
    </submittedName>
</protein>
<dbReference type="InterPro" id="IPR044834">
    <property type="entry name" value="PATL"/>
</dbReference>
<name>A0AAQ3KU47_9LILI</name>
<dbReference type="Pfam" id="PF25099">
    <property type="entry name" value="GOLD_PATL1_C"/>
    <property type="match status" value="1"/>
</dbReference>
<feature type="region of interest" description="Disordered" evidence="4">
    <location>
        <begin position="22"/>
        <end position="244"/>
    </location>
</feature>
<dbReference type="PRINTS" id="PR00180">
    <property type="entry name" value="CRETINALDHBP"/>
</dbReference>
<feature type="compositionally biased region" description="Basic and acidic residues" evidence="4">
    <location>
        <begin position="127"/>
        <end position="136"/>
    </location>
</feature>
<dbReference type="EMBL" id="CP136895">
    <property type="protein sequence ID" value="WOL12251.1"/>
    <property type="molecule type" value="Genomic_DNA"/>
</dbReference>
<dbReference type="InterPro" id="IPR001251">
    <property type="entry name" value="CRAL-TRIO_dom"/>
</dbReference>
<feature type="domain" description="CRAL-TRIO" evidence="5">
    <location>
        <begin position="435"/>
        <end position="610"/>
    </location>
</feature>
<evidence type="ECO:0000259" key="5">
    <source>
        <dbReference type="PROSITE" id="PS50191"/>
    </source>
</evidence>
<feature type="compositionally biased region" description="Basic and acidic residues" evidence="4">
    <location>
        <begin position="208"/>
        <end position="232"/>
    </location>
</feature>
<dbReference type="PANTHER" id="PTHR45932">
    <property type="entry name" value="PATELLIN-1"/>
    <property type="match status" value="1"/>
</dbReference>
<evidence type="ECO:0000313" key="6">
    <source>
        <dbReference type="EMBL" id="WOL12251.1"/>
    </source>
</evidence>
<dbReference type="SMART" id="SM01100">
    <property type="entry name" value="CRAL_TRIO_N"/>
    <property type="match status" value="1"/>
</dbReference>
<feature type="region of interest" description="Disordered" evidence="4">
    <location>
        <begin position="275"/>
        <end position="370"/>
    </location>
</feature>
<dbReference type="AlphaFoldDB" id="A0AAQ3KU47"/>
<dbReference type="InterPro" id="IPR056794">
    <property type="entry name" value="PATL1-6_C_GOLD"/>
</dbReference>
<feature type="compositionally biased region" description="Basic and acidic residues" evidence="4">
    <location>
        <begin position="281"/>
        <end position="294"/>
    </location>
</feature>
<gene>
    <name evidence="6" type="ORF">Cni_G21017</name>
</gene>
<evidence type="ECO:0000256" key="2">
    <source>
        <dbReference type="ARBA" id="ARBA00022448"/>
    </source>
</evidence>
<organism evidence="6 7">
    <name type="scientific">Canna indica</name>
    <name type="common">Indian-shot</name>
    <dbReference type="NCBI Taxonomy" id="4628"/>
    <lineage>
        <taxon>Eukaryota</taxon>
        <taxon>Viridiplantae</taxon>
        <taxon>Streptophyta</taxon>
        <taxon>Embryophyta</taxon>
        <taxon>Tracheophyta</taxon>
        <taxon>Spermatophyta</taxon>
        <taxon>Magnoliopsida</taxon>
        <taxon>Liliopsida</taxon>
        <taxon>Zingiberales</taxon>
        <taxon>Cannaceae</taxon>
        <taxon>Canna</taxon>
    </lineage>
</organism>
<dbReference type="CDD" id="cd00170">
    <property type="entry name" value="SEC14"/>
    <property type="match status" value="1"/>
</dbReference>
<evidence type="ECO:0000313" key="7">
    <source>
        <dbReference type="Proteomes" id="UP001327560"/>
    </source>
</evidence>
<dbReference type="PROSITE" id="PS50191">
    <property type="entry name" value="CRAL_TRIO"/>
    <property type="match status" value="1"/>
</dbReference>
<proteinExistence type="predicted"/>
<dbReference type="Gene3D" id="3.40.525.10">
    <property type="entry name" value="CRAL-TRIO lipid binding domain"/>
    <property type="match status" value="1"/>
</dbReference>
<evidence type="ECO:0000256" key="3">
    <source>
        <dbReference type="ARBA" id="ARBA00023136"/>
    </source>
</evidence>
<keyword evidence="7" id="KW-1185">Reference proteome</keyword>
<feature type="compositionally biased region" description="Basic and acidic residues" evidence="4">
    <location>
        <begin position="153"/>
        <end position="166"/>
    </location>
</feature>
<keyword evidence="3" id="KW-0472">Membrane</keyword>
<sequence length="719" mass="80217">MSAELNPESVAHTPADAIETLLAVENDEKKTEEVDKEAKIERKENEPEKPPTAAPPVEEADKEVNIERKENGGAAAPPVEEADKEVNIERKESEPEEPPAAAPPVVEAENEHEEPPTAAPPVEEADKEVNIERKEDEPEELPTSGPPVEEADKEVNIEGKENKPEEPATAAPPVEKCSSNREESNFLAGLKESEKKALIEAPPADENDEKKTEKSAKDVSIEGKENKPEKTSKAAPPVEKCSSYREESNFLADLKEPEKKALIELRAKVEEAILENSLLNKNEDPNPKQKKEEIEAAAAIEKAASLKEKSVESAASEGKEDEKAEPEAREGEKAKLEQAADTKANEETLDEGKGDQPASENFKEESLASSEAEACDMEATLWGVPLLPSKGSEGTDVILLKFLRARDFKVKEAFEMLQNVLRWRKEFNIDTILEEESLGADIAAACYMDGVDREGHPVCYNISGVFHNDKLYLKTFGSEEGREKFTRWRVQMMEEGVGTLDFRPGGVTSLVQVTDLKNSPGPSKKELRTTMKLVVQLLQDNYPEFVAKNIFINVPFWYYAFNAVISPFLTQRTKSKFVFARPSKVSETLLNYIPAEAIPVRYGGLKRENDTEFPVEGGEVSELIVKSSSTETVEILAPKAGATLLWDLSVFGWEVTYREEFVPTDEASYTLVVRKTKKMGSDEEPIRNSFRNKEPGKIVLTIENNTYWKKRVVYRYKMK</sequence>
<dbReference type="InterPro" id="IPR036273">
    <property type="entry name" value="CRAL/TRIO_N_dom_sf"/>
</dbReference>